<dbReference type="EMBL" id="PDLM01000008">
    <property type="protein sequence ID" value="RDW71282.1"/>
    <property type="molecule type" value="Genomic_DNA"/>
</dbReference>
<comment type="caution">
    <text evidence="2">The sequence shown here is derived from an EMBL/GenBank/DDBJ whole genome shotgun (WGS) entry which is preliminary data.</text>
</comment>
<reference evidence="2 3" key="1">
    <citation type="journal article" date="2018" name="IMA Fungus">
        <title>IMA Genome-F 9: Draft genome sequence of Annulohypoxylon stygium, Aspergillus mulundensis, Berkeleyomyces basicola (syn. Thielaviopsis basicola), Ceratocystis smalleyi, two Cercospora beticola strains, Coleophoma cylindrospora, Fusarium fracticaudum, Phialophora cf. hyalina, and Morchella septimelata.</title>
        <authorList>
            <person name="Wingfield B.D."/>
            <person name="Bills G.F."/>
            <person name="Dong Y."/>
            <person name="Huang W."/>
            <person name="Nel W.J."/>
            <person name="Swalarsk-Parry B.S."/>
            <person name="Vaghefi N."/>
            <person name="Wilken P.M."/>
            <person name="An Z."/>
            <person name="de Beer Z.W."/>
            <person name="De Vos L."/>
            <person name="Chen L."/>
            <person name="Duong T.A."/>
            <person name="Gao Y."/>
            <person name="Hammerbacher A."/>
            <person name="Kikkert J.R."/>
            <person name="Li Y."/>
            <person name="Li H."/>
            <person name="Li K."/>
            <person name="Li Q."/>
            <person name="Liu X."/>
            <person name="Ma X."/>
            <person name="Naidoo K."/>
            <person name="Pethybridge S.J."/>
            <person name="Sun J."/>
            <person name="Steenkamp E.T."/>
            <person name="van der Nest M.A."/>
            <person name="van Wyk S."/>
            <person name="Wingfield M.J."/>
            <person name="Xiong C."/>
            <person name="Yue Q."/>
            <person name="Zhang X."/>
        </authorList>
    </citation>
    <scope>NUCLEOTIDE SEQUENCE [LARGE SCALE GENOMIC DNA]</scope>
    <source>
        <strain evidence="2 3">BP6252</strain>
    </source>
</reference>
<dbReference type="OrthoDB" id="2129362at2759"/>
<feature type="region of interest" description="Disordered" evidence="1">
    <location>
        <begin position="54"/>
        <end position="151"/>
    </location>
</feature>
<feature type="compositionally biased region" description="Polar residues" evidence="1">
    <location>
        <begin position="126"/>
        <end position="147"/>
    </location>
</feature>
<evidence type="ECO:0000256" key="1">
    <source>
        <dbReference type="SAM" id="MobiDB-lite"/>
    </source>
</evidence>
<dbReference type="Gene3D" id="3.40.630.30">
    <property type="match status" value="1"/>
</dbReference>
<evidence type="ECO:0000313" key="2">
    <source>
        <dbReference type="EMBL" id="RDW71282.1"/>
    </source>
</evidence>
<name>A0A3D8RB68_9HELO</name>
<feature type="compositionally biased region" description="Polar residues" evidence="1">
    <location>
        <begin position="107"/>
        <end position="117"/>
    </location>
</feature>
<evidence type="ECO:0008006" key="4">
    <source>
        <dbReference type="Google" id="ProtNLM"/>
    </source>
</evidence>
<gene>
    <name evidence="2" type="ORF">BP6252_07845</name>
</gene>
<dbReference type="Proteomes" id="UP000256645">
    <property type="component" value="Unassembled WGS sequence"/>
</dbReference>
<keyword evidence="3" id="KW-1185">Reference proteome</keyword>
<feature type="compositionally biased region" description="Basic and acidic residues" evidence="1">
    <location>
        <begin position="444"/>
        <end position="458"/>
    </location>
</feature>
<feature type="compositionally biased region" description="Polar residues" evidence="1">
    <location>
        <begin position="220"/>
        <end position="245"/>
    </location>
</feature>
<feature type="compositionally biased region" description="Polar residues" evidence="1">
    <location>
        <begin position="82"/>
        <end position="94"/>
    </location>
</feature>
<protein>
    <recommendedName>
        <fullName evidence="4">N-acetyltransferase domain-containing protein</fullName>
    </recommendedName>
</protein>
<feature type="region of interest" description="Disordered" evidence="1">
    <location>
        <begin position="209"/>
        <end position="245"/>
    </location>
</feature>
<feature type="region of interest" description="Disordered" evidence="1">
    <location>
        <begin position="167"/>
        <end position="186"/>
    </location>
</feature>
<dbReference type="InterPro" id="IPR016181">
    <property type="entry name" value="Acyl_CoA_acyltransferase"/>
</dbReference>
<dbReference type="AlphaFoldDB" id="A0A3D8RB68"/>
<organism evidence="2 3">
    <name type="scientific">Coleophoma cylindrospora</name>
    <dbReference type="NCBI Taxonomy" id="1849047"/>
    <lineage>
        <taxon>Eukaryota</taxon>
        <taxon>Fungi</taxon>
        <taxon>Dikarya</taxon>
        <taxon>Ascomycota</taxon>
        <taxon>Pezizomycotina</taxon>
        <taxon>Leotiomycetes</taxon>
        <taxon>Helotiales</taxon>
        <taxon>Dermateaceae</taxon>
        <taxon>Coleophoma</taxon>
    </lineage>
</organism>
<sequence length="728" mass="81128">MADLTNVPPNDSGHISMWADPAWKPGMNFTEWRRAQPQSLKDVPYNMQAAPKKIVGSKLPPTPLSIKSKPGGYLPPHLRGPCSSNGSDAKQETTPLPPHLRGRESKTPSVRQNSIPSQLRAVDSGNPESQQVAQEPTLANNSSSTGPSIAETCDTLSTIPQGISVTRTQVKPITMPSTLTTPNTRPSQHLQEQAFLESVGLLQRTSNIPPHLRGIENEPRQTPSKQILSASTLDPSSQSFRLPQSSKKLDTMKPSLQEEALNRLIAQTGLPFHDPKKLSQMIIEELNNSSSKINSKIDSAQAPTPSGTLAEKSRISIPSNISLSGRISDAGIVESGKSRSALYPQRENIRATQGIDARELFLDWDGKTWMPPPVDWENDRGTFDDSFIPEYCKEWALGVEGSGHVTNISGEGFRSGTHPIINGKLADPMQQPESHPDLRNCENEEKRRMQTAETESFRAKRRLEKRQKSQIVHQETSLPPYEPAQLVFPESNRYKPLIDIYLRPATNKDVSGMTAIFNHYAEEGILTEDQGPIAESAIRKLLSIFDAENAPIVVAIKGHLPEPRFQRGKKTIILPQFELVVGFVFLKRHEYTLTDGDMGRSRYTSNLNIYVHPEYTRRGVGRSLMDRIFQCASATYSAKDGYDWYNPNEHPVYKSGGGRQCHQIVANYMTFNGDPNLEWVQKFLEEFSFKKVGTIESAGRSVSCARELKWLDAVIFQARASRAIEIYN</sequence>
<accession>A0A3D8RB68</accession>
<feature type="region of interest" description="Disordered" evidence="1">
    <location>
        <begin position="444"/>
        <end position="474"/>
    </location>
</feature>
<dbReference type="SUPFAM" id="SSF55729">
    <property type="entry name" value="Acyl-CoA N-acyltransferases (Nat)"/>
    <property type="match status" value="1"/>
</dbReference>
<evidence type="ECO:0000313" key="3">
    <source>
        <dbReference type="Proteomes" id="UP000256645"/>
    </source>
</evidence>
<dbReference type="CDD" id="cd04301">
    <property type="entry name" value="NAT_SF"/>
    <property type="match status" value="1"/>
</dbReference>
<proteinExistence type="predicted"/>